<comment type="caution">
    <text evidence="6">The sequence shown here is derived from an EMBL/GenBank/DDBJ whole genome shotgun (WGS) entry which is preliminary data.</text>
</comment>
<dbReference type="Gene3D" id="1.20.120.1780">
    <property type="entry name" value="UbiA prenyltransferase"/>
    <property type="match status" value="1"/>
</dbReference>
<keyword evidence="4 5" id="KW-0472">Membrane</keyword>
<feature type="transmembrane region" description="Helical" evidence="5">
    <location>
        <begin position="138"/>
        <end position="159"/>
    </location>
</feature>
<keyword evidence="3 5" id="KW-1133">Transmembrane helix</keyword>
<feature type="transmembrane region" description="Helical" evidence="5">
    <location>
        <begin position="243"/>
        <end position="262"/>
    </location>
</feature>
<evidence type="ECO:0000256" key="4">
    <source>
        <dbReference type="ARBA" id="ARBA00023136"/>
    </source>
</evidence>
<keyword evidence="7" id="KW-1185">Reference proteome</keyword>
<dbReference type="InterPro" id="IPR044878">
    <property type="entry name" value="UbiA_sf"/>
</dbReference>
<dbReference type="EMBL" id="BAABLW010000007">
    <property type="protein sequence ID" value="GAA4918212.1"/>
    <property type="molecule type" value="Genomic_DNA"/>
</dbReference>
<feature type="transmembrane region" description="Helical" evidence="5">
    <location>
        <begin position="62"/>
        <end position="81"/>
    </location>
</feature>
<organism evidence="6 7">
    <name type="scientific">Nesterenkonia rhizosphaerae</name>
    <dbReference type="NCBI Taxonomy" id="1348272"/>
    <lineage>
        <taxon>Bacteria</taxon>
        <taxon>Bacillati</taxon>
        <taxon>Actinomycetota</taxon>
        <taxon>Actinomycetes</taxon>
        <taxon>Micrococcales</taxon>
        <taxon>Micrococcaceae</taxon>
        <taxon>Nesterenkonia</taxon>
    </lineage>
</organism>
<gene>
    <name evidence="6" type="ORF">GCM10025790_12220</name>
</gene>
<evidence type="ECO:0000256" key="1">
    <source>
        <dbReference type="ARBA" id="ARBA00004141"/>
    </source>
</evidence>
<dbReference type="Pfam" id="PF01040">
    <property type="entry name" value="UbiA"/>
    <property type="match status" value="1"/>
</dbReference>
<feature type="transmembrane region" description="Helical" evidence="5">
    <location>
        <begin position="180"/>
        <end position="199"/>
    </location>
</feature>
<name>A0ABP9FVZ7_9MICC</name>
<protein>
    <recommendedName>
        <fullName evidence="8">1,4-dihydroxy-2-naphthoate prenyltransferase</fullName>
    </recommendedName>
</protein>
<keyword evidence="2 5" id="KW-0812">Transmembrane</keyword>
<evidence type="ECO:0000256" key="5">
    <source>
        <dbReference type="SAM" id="Phobius"/>
    </source>
</evidence>
<comment type="subcellular location">
    <subcellularLocation>
        <location evidence="1">Membrane</location>
        <topology evidence="1">Multi-pass membrane protein</topology>
    </subcellularLocation>
</comment>
<dbReference type="Proteomes" id="UP001500368">
    <property type="component" value="Unassembled WGS sequence"/>
</dbReference>
<accession>A0ABP9FVZ7</accession>
<evidence type="ECO:0000313" key="7">
    <source>
        <dbReference type="Proteomes" id="UP001500368"/>
    </source>
</evidence>
<dbReference type="InterPro" id="IPR000537">
    <property type="entry name" value="UbiA_prenyltransferase"/>
</dbReference>
<feature type="transmembrane region" description="Helical" evidence="5">
    <location>
        <begin position="114"/>
        <end position="132"/>
    </location>
</feature>
<evidence type="ECO:0000313" key="6">
    <source>
        <dbReference type="EMBL" id="GAA4918212.1"/>
    </source>
</evidence>
<proteinExistence type="predicted"/>
<feature type="transmembrane region" description="Helical" evidence="5">
    <location>
        <begin position="211"/>
        <end position="231"/>
    </location>
</feature>
<evidence type="ECO:0008006" key="8">
    <source>
        <dbReference type="Google" id="ProtNLM"/>
    </source>
</evidence>
<dbReference type="Gene3D" id="1.10.357.140">
    <property type="entry name" value="UbiA prenyltransferase"/>
    <property type="match status" value="1"/>
</dbReference>
<sequence length="264" mass="27155">MVVTALAGVLAVSAGLELWRILLLVVAVFAGQLSIGLSNDAIDAERDRAVGRTDKPIARGDITVRTAWTAAILCVVAALGLSAPLGLPLLGAHAVALISAWSYNLGLKATPVSVVPYMVTFGIFPSLAVLSADQPQWAAAWAWCAGAALGVALHLTNVLPDLDDDAQTGIRGLPHRLGGGPSALVASAALVAGAYAATAGPREWDIAEVSALSWVFFGLVLVVAVITVSLGRRERMGRMQFRLAMFAALVLAAQLVASGGSLTT</sequence>
<dbReference type="CDD" id="cd13956">
    <property type="entry name" value="PT_UbiA"/>
    <property type="match status" value="1"/>
</dbReference>
<evidence type="ECO:0000256" key="3">
    <source>
        <dbReference type="ARBA" id="ARBA00022989"/>
    </source>
</evidence>
<reference evidence="7" key="1">
    <citation type="journal article" date="2019" name="Int. J. Syst. Evol. Microbiol.">
        <title>The Global Catalogue of Microorganisms (GCM) 10K type strain sequencing project: providing services to taxonomists for standard genome sequencing and annotation.</title>
        <authorList>
            <consortium name="The Broad Institute Genomics Platform"/>
            <consortium name="The Broad Institute Genome Sequencing Center for Infectious Disease"/>
            <person name="Wu L."/>
            <person name="Ma J."/>
        </authorList>
    </citation>
    <scope>NUCLEOTIDE SEQUENCE [LARGE SCALE GENOMIC DNA]</scope>
    <source>
        <strain evidence="7">JCM 19129</strain>
    </source>
</reference>
<evidence type="ECO:0000256" key="2">
    <source>
        <dbReference type="ARBA" id="ARBA00022692"/>
    </source>
</evidence>